<name>A0A844XR24_9SPHN</name>
<feature type="domain" description="Hydantoinase A/oxoprolinase" evidence="2">
    <location>
        <begin position="203"/>
        <end position="487"/>
    </location>
</feature>
<dbReference type="GO" id="GO:0017168">
    <property type="term" value="F:5-oxoprolinase (ATP-hydrolyzing) activity"/>
    <property type="evidence" value="ECO:0007669"/>
    <property type="project" value="TreeGrafter"/>
</dbReference>
<dbReference type="Pfam" id="PF05378">
    <property type="entry name" value="Hydant_A_N"/>
    <property type="match status" value="1"/>
</dbReference>
<dbReference type="PANTHER" id="PTHR11365">
    <property type="entry name" value="5-OXOPROLINASE RELATED"/>
    <property type="match status" value="1"/>
</dbReference>
<organism evidence="5 6">
    <name type="scientific">Qipengyuania vulgaris</name>
    <dbReference type="NCBI Taxonomy" id="291985"/>
    <lineage>
        <taxon>Bacteria</taxon>
        <taxon>Pseudomonadati</taxon>
        <taxon>Pseudomonadota</taxon>
        <taxon>Alphaproteobacteria</taxon>
        <taxon>Sphingomonadales</taxon>
        <taxon>Erythrobacteraceae</taxon>
        <taxon>Qipengyuania</taxon>
    </lineage>
</organism>
<feature type="domain" description="Hydantoinase/oxoprolinase N-terminal" evidence="4">
    <location>
        <begin position="9"/>
        <end position="184"/>
    </location>
</feature>
<dbReference type="Pfam" id="PF02538">
    <property type="entry name" value="Hydantoinase_B"/>
    <property type="match status" value="1"/>
</dbReference>
<dbReference type="Pfam" id="PF01968">
    <property type="entry name" value="Hydantoinase_A"/>
    <property type="match status" value="1"/>
</dbReference>
<dbReference type="AlphaFoldDB" id="A0A844XR24"/>
<dbReference type="PANTHER" id="PTHR11365:SF23">
    <property type="entry name" value="HYPOTHETICAL 5-OXOPROLINASE (EUROFUNG)-RELATED"/>
    <property type="match status" value="1"/>
</dbReference>
<dbReference type="InterPro" id="IPR002821">
    <property type="entry name" value="Hydantoinase_A"/>
</dbReference>
<evidence type="ECO:0000259" key="3">
    <source>
        <dbReference type="Pfam" id="PF02538"/>
    </source>
</evidence>
<dbReference type="GO" id="GO:0005829">
    <property type="term" value="C:cytosol"/>
    <property type="evidence" value="ECO:0007669"/>
    <property type="project" value="TreeGrafter"/>
</dbReference>
<dbReference type="OrthoDB" id="9759608at2"/>
<proteinExistence type="inferred from homology"/>
<reference evidence="5 6" key="1">
    <citation type="submission" date="2019-12" db="EMBL/GenBank/DDBJ databases">
        <title>Genomic-based taxomic classification of the family Erythrobacteraceae.</title>
        <authorList>
            <person name="Xu L."/>
        </authorList>
    </citation>
    <scope>NUCLEOTIDE SEQUENCE [LARGE SCALE GENOMIC DNA]</scope>
    <source>
        <strain evidence="5 6">DSM 17792</strain>
    </source>
</reference>
<gene>
    <name evidence="5" type="ORF">GRI69_04205</name>
</gene>
<evidence type="ECO:0000259" key="2">
    <source>
        <dbReference type="Pfam" id="PF01968"/>
    </source>
</evidence>
<evidence type="ECO:0000259" key="4">
    <source>
        <dbReference type="Pfam" id="PF05378"/>
    </source>
</evidence>
<comment type="similarity">
    <text evidence="1">Belongs to the oxoprolinase family.</text>
</comment>
<comment type="caution">
    <text evidence="5">The sequence shown here is derived from an EMBL/GenBank/DDBJ whole genome shotgun (WGS) entry which is preliminary data.</text>
</comment>
<dbReference type="Proteomes" id="UP000448199">
    <property type="component" value="Unassembled WGS sequence"/>
</dbReference>
<dbReference type="InterPro" id="IPR008040">
    <property type="entry name" value="Hydant_A_N"/>
</dbReference>
<protein>
    <submittedName>
        <fullName evidence="5">5-oxoprolinase</fullName>
    </submittedName>
</protein>
<dbReference type="RefSeq" id="WP_160726951.1">
    <property type="nucleotide sequence ID" value="NZ_WTYC01000001.1"/>
</dbReference>
<dbReference type="EMBL" id="WTYC01000001">
    <property type="protein sequence ID" value="MXO47458.1"/>
    <property type="molecule type" value="Genomic_DNA"/>
</dbReference>
<dbReference type="GO" id="GO:0006749">
    <property type="term" value="P:glutathione metabolic process"/>
    <property type="evidence" value="ECO:0007669"/>
    <property type="project" value="TreeGrafter"/>
</dbReference>
<evidence type="ECO:0000313" key="6">
    <source>
        <dbReference type="Proteomes" id="UP000448199"/>
    </source>
</evidence>
<accession>A0A844XR24</accession>
<dbReference type="InterPro" id="IPR003692">
    <property type="entry name" value="Hydantoinase_B"/>
</dbReference>
<keyword evidence="6" id="KW-1185">Reference proteome</keyword>
<evidence type="ECO:0000256" key="1">
    <source>
        <dbReference type="ARBA" id="ARBA00010403"/>
    </source>
</evidence>
<feature type="domain" description="Hydantoinase B/oxoprolinase" evidence="3">
    <location>
        <begin position="670"/>
        <end position="1182"/>
    </location>
</feature>
<sequence>MTDQQAAWRFAIDRGGTFTDVVATTPDGRLVTDKLLSENPEHYRDAASEAVRRLMGQHGTGPIAELRIGTTVATNALLERKGERLALAITRGFGDALRIGTQARPDIFARHIVLPEQLSATVVEVDERVGVDGEVITPLDEDAVRRDFEALRGEGFDALAIVLMHGWKYRDHEERLARIAREIGFAQVSVSHEVAPLIKLVPRGDTTVVDAYLSPVLKRYTDTLRAALPEADRLRFMQSNGGLAEVGAFRGKDAILSGPAGGVVGMVAASEPLGHSKLIGFDMGGTSTDVAHYAGDYELTGDSVVAGVRVAAPMMQIHTVAAGGGSICSFDGARFRVGPESAGADPGPACYRKGGALTVTDCNLFLGRIDPVFFPSVFGRDGDQPLDPKAARGRLEEVAASLPEPKPLDEIARGFIAIAVDNMANAIRKISVARGHDVTTYALACFGGAGGQHACKVADELGIETVLVHPLAGILSAYGIGLAPVKAIREVSLVRPLTGDFSQDLASLQGQALEALTAQGIEAETVKLESRARLRFQGSDSMLTVEVGEVDTMDEAFRLLHRQRFGYSDAEAPIVLEALSVEASGISGGLATAQADPVSIGGEASGTWRTLARAEMGEGEEIFGPALIVDPGSTTVIEPAWQARLAEEGSLVLTRFEPLERDRAVGTEVDPVRLEIFNNLFMAIAEEMGVVLQSTATSVNIKERLDFSCALFDAQGSLIANAPHIPVHLGSMGDSIARAIEARGAKRDGRGFKRGDAYLLNDPFRGGTHLPDITVIVPVFYGEDGEEPDAFVAARGHHADIGGIAPGSMPPESRTIEEEGVMIDNLLMVDEGAFCETAVREALASAKYPARNPDRNLSDLRAQLAACTRGTELLQGAARDQGAEVVAAYMDHVLANAEESVRRLLGRLDDGSFAYEMDNGATVRVAITIDRQTRSAVFDFTGTSDQLAGNFNAPRSITRAAALYVLRTLIDDQIPMNDGCLRPVELVVPEGSMLNPRPGAAVVAGNVETSQVVTDTLFAATGKLAPSQGTMNNFTFGNDRHQYYETICGGSGAGPDHDGTSAVQTHMTNSRLTDPEILESRLPVRLESFAIRRGSGGDGAHRGGDGVERRVTFLEDMRANMLANRRTIAPRGINGGGDAQPGRNWVERKDGTREELTATDSAEMQPGDTFVILTPGGGGFGEAIE</sequence>
<dbReference type="InterPro" id="IPR045079">
    <property type="entry name" value="Oxoprolinase-like"/>
</dbReference>
<evidence type="ECO:0000313" key="5">
    <source>
        <dbReference type="EMBL" id="MXO47458.1"/>
    </source>
</evidence>